<organism evidence="1 2">
    <name type="scientific">Pseudonocardia hydrocarbonoxydans</name>
    <dbReference type="NCBI Taxonomy" id="76726"/>
    <lineage>
        <taxon>Bacteria</taxon>
        <taxon>Bacillati</taxon>
        <taxon>Actinomycetota</taxon>
        <taxon>Actinomycetes</taxon>
        <taxon>Pseudonocardiales</taxon>
        <taxon>Pseudonocardiaceae</taxon>
        <taxon>Pseudonocardia</taxon>
    </lineage>
</organism>
<comment type="caution">
    <text evidence="1">The sequence shown here is derived from an EMBL/GenBank/DDBJ whole genome shotgun (WGS) entry which is preliminary data.</text>
</comment>
<dbReference type="AlphaFoldDB" id="A0A4Y3WVQ1"/>
<dbReference type="Proteomes" id="UP000320338">
    <property type="component" value="Unassembled WGS sequence"/>
</dbReference>
<protein>
    <submittedName>
        <fullName evidence="1">Uncharacterized protein</fullName>
    </submittedName>
</protein>
<reference evidence="1 2" key="1">
    <citation type="submission" date="2019-06" db="EMBL/GenBank/DDBJ databases">
        <title>Whole genome shotgun sequence of Pseudonocardia hydrocarbonoxydans NBRC 14498.</title>
        <authorList>
            <person name="Hosoyama A."/>
            <person name="Uohara A."/>
            <person name="Ohji S."/>
            <person name="Ichikawa N."/>
        </authorList>
    </citation>
    <scope>NUCLEOTIDE SEQUENCE [LARGE SCALE GENOMIC DNA]</scope>
    <source>
        <strain evidence="1 2">NBRC 14498</strain>
    </source>
</reference>
<evidence type="ECO:0000313" key="1">
    <source>
        <dbReference type="EMBL" id="GEC22957.1"/>
    </source>
</evidence>
<dbReference type="RefSeq" id="WP_141282906.1">
    <property type="nucleotide sequence ID" value="NZ_BJNG01000076.1"/>
</dbReference>
<name>A0A4Y3WVQ1_9PSEU</name>
<sequence length="102" mass="10887">MLITTDRGNIRTDEHIVGDHDLVEYGGRQAQVTGDLNLELRVTLAGSAGSLADVEYGGPACTATIRDAVLLRWVRERATVDYLDGDPGPAVPVPPDEPGAIY</sequence>
<dbReference type="EMBL" id="BJNG01000076">
    <property type="protein sequence ID" value="GEC22957.1"/>
    <property type="molecule type" value="Genomic_DNA"/>
</dbReference>
<accession>A0A4Y3WVQ1</accession>
<gene>
    <name evidence="1" type="ORF">PHY01_52400</name>
</gene>
<proteinExistence type="predicted"/>
<keyword evidence="2" id="KW-1185">Reference proteome</keyword>
<evidence type="ECO:0000313" key="2">
    <source>
        <dbReference type="Proteomes" id="UP000320338"/>
    </source>
</evidence>